<dbReference type="PROSITE" id="PS51257">
    <property type="entry name" value="PROKAR_LIPOPROTEIN"/>
    <property type="match status" value="1"/>
</dbReference>
<evidence type="ECO:0000256" key="1">
    <source>
        <dbReference type="SAM" id="MobiDB-lite"/>
    </source>
</evidence>
<reference evidence="4" key="1">
    <citation type="journal article" date="2019" name="Int. J. Syst. Evol. Microbiol.">
        <title>The Global Catalogue of Microorganisms (GCM) 10K type strain sequencing project: providing services to taxonomists for standard genome sequencing and annotation.</title>
        <authorList>
            <consortium name="The Broad Institute Genomics Platform"/>
            <consortium name="The Broad Institute Genome Sequencing Center for Infectious Disease"/>
            <person name="Wu L."/>
            <person name="Ma J."/>
        </authorList>
    </citation>
    <scope>NUCLEOTIDE SEQUENCE [LARGE SCALE GENOMIC DNA]</scope>
    <source>
        <strain evidence="4">CGMCC 1.12477</strain>
    </source>
</reference>
<feature type="chain" id="PRO_5047187471" description="Lipoprotein" evidence="2">
    <location>
        <begin position="29"/>
        <end position="330"/>
    </location>
</feature>
<name>A0ABW4TNP2_9ACTN</name>
<accession>A0ABW4TNP2</accession>
<gene>
    <name evidence="3" type="ORF">ACFSDE_12185</name>
</gene>
<evidence type="ECO:0000313" key="3">
    <source>
        <dbReference type="EMBL" id="MFD1947553.1"/>
    </source>
</evidence>
<evidence type="ECO:0000256" key="2">
    <source>
        <dbReference type="SAM" id="SignalP"/>
    </source>
</evidence>
<keyword evidence="4" id="KW-1185">Reference proteome</keyword>
<protein>
    <recommendedName>
        <fullName evidence="5">Lipoprotein</fullName>
    </recommendedName>
</protein>
<feature type="region of interest" description="Disordered" evidence="1">
    <location>
        <begin position="27"/>
        <end position="76"/>
    </location>
</feature>
<evidence type="ECO:0000313" key="4">
    <source>
        <dbReference type="Proteomes" id="UP001597351"/>
    </source>
</evidence>
<dbReference type="RefSeq" id="WP_343918752.1">
    <property type="nucleotide sequence ID" value="NZ_BAAAJT010000002.1"/>
</dbReference>
<feature type="compositionally biased region" description="Basic and acidic residues" evidence="1">
    <location>
        <begin position="63"/>
        <end position="76"/>
    </location>
</feature>
<dbReference type="EMBL" id="JBHUGD010000003">
    <property type="protein sequence ID" value="MFD1947553.1"/>
    <property type="molecule type" value="Genomic_DNA"/>
</dbReference>
<comment type="caution">
    <text evidence="3">The sequence shown here is derived from an EMBL/GenBank/DDBJ whole genome shotgun (WGS) entry which is preliminary data.</text>
</comment>
<evidence type="ECO:0008006" key="5">
    <source>
        <dbReference type="Google" id="ProtNLM"/>
    </source>
</evidence>
<proteinExistence type="predicted"/>
<organism evidence="3 4">
    <name type="scientific">Nocardioides aestuarii</name>
    <dbReference type="NCBI Taxonomy" id="252231"/>
    <lineage>
        <taxon>Bacteria</taxon>
        <taxon>Bacillati</taxon>
        <taxon>Actinomycetota</taxon>
        <taxon>Actinomycetes</taxon>
        <taxon>Propionibacteriales</taxon>
        <taxon>Nocardioidaceae</taxon>
        <taxon>Nocardioides</taxon>
    </lineage>
</organism>
<feature type="signal peptide" evidence="2">
    <location>
        <begin position="1"/>
        <end position="28"/>
    </location>
</feature>
<dbReference type="Proteomes" id="UP001597351">
    <property type="component" value="Unassembled WGS sequence"/>
</dbReference>
<keyword evidence="2" id="KW-0732">Signal</keyword>
<sequence>MAVTIRTLAGSTSAVALALALAACTSEATPERPEQPESQEVVRPPLVQEDLAAVMGDQQSRTNDARDRADAPDYDPKGWRKSAAGWLLEVEQAGTRFSRLSDYPNDTGRVTGRSGDVYPVTSTGDPVFAVVTNGANTTAPGPDTRQVQVFARRTEDAPWLSEVAVTVPDRQLPGPTEARDLTEDDWTQAADAAAAYTRYLETGRAPGLDDRRARVTARKELLDEDEEDDAELASITIEAKPYGGNTTGEDGVWVAPTAKGLLVVVTLRTETTLTAAEGSRYRWNDPYDDFWGGGELTDVIRRADLVGAVLHVTDGDPQLLGDRVEITAAR</sequence>